<evidence type="ECO:0000259" key="3">
    <source>
        <dbReference type="Pfam" id="PF14240"/>
    </source>
</evidence>
<feature type="domain" description="YHYH" evidence="3">
    <location>
        <begin position="119"/>
        <end position="309"/>
    </location>
</feature>
<evidence type="ECO:0000256" key="2">
    <source>
        <dbReference type="SAM" id="SignalP"/>
    </source>
</evidence>
<comment type="caution">
    <text evidence="4">The sequence shown here is derived from an EMBL/GenBank/DDBJ whole genome shotgun (WGS) entry which is preliminary data.</text>
</comment>
<dbReference type="EMBL" id="JACIJS010000004">
    <property type="protein sequence ID" value="MBB5515534.1"/>
    <property type="molecule type" value="Genomic_DNA"/>
</dbReference>
<dbReference type="AlphaFoldDB" id="A0A840WYR1"/>
<name>A0A840WYR1_9RHOB</name>
<evidence type="ECO:0000256" key="1">
    <source>
        <dbReference type="SAM" id="MobiDB-lite"/>
    </source>
</evidence>
<keyword evidence="5" id="KW-1185">Reference proteome</keyword>
<dbReference type="Pfam" id="PF14240">
    <property type="entry name" value="YHYH"/>
    <property type="match status" value="1"/>
</dbReference>
<feature type="chain" id="PRO_5032992464" description="YHYH domain-containing protein" evidence="2">
    <location>
        <begin position="28"/>
        <end position="318"/>
    </location>
</feature>
<gene>
    <name evidence="4" type="ORF">FHS89_001546</name>
</gene>
<feature type="signal peptide" evidence="2">
    <location>
        <begin position="1"/>
        <end position="27"/>
    </location>
</feature>
<keyword evidence="2" id="KW-0732">Signal</keyword>
<protein>
    <recommendedName>
        <fullName evidence="3">YHYH domain-containing protein</fullName>
    </recommendedName>
</protein>
<accession>A0A840WYR1</accession>
<evidence type="ECO:0000313" key="5">
    <source>
        <dbReference type="Proteomes" id="UP000553766"/>
    </source>
</evidence>
<dbReference type="Proteomes" id="UP000553766">
    <property type="component" value="Unassembled WGS sequence"/>
</dbReference>
<evidence type="ECO:0000313" key="4">
    <source>
        <dbReference type="EMBL" id="MBB5515534.1"/>
    </source>
</evidence>
<reference evidence="4 5" key="1">
    <citation type="submission" date="2020-08" db="EMBL/GenBank/DDBJ databases">
        <title>Genomic Encyclopedia of Type Strains, Phase IV (KMG-IV): sequencing the most valuable type-strain genomes for metagenomic binning, comparative biology and taxonomic classification.</title>
        <authorList>
            <person name="Goeker M."/>
        </authorList>
    </citation>
    <scope>NUCLEOTIDE SEQUENCE [LARGE SCALE GENOMIC DNA]</scope>
    <source>
        <strain evidence="4 5">DSM 103377</strain>
    </source>
</reference>
<sequence>MKNSGIYASLSLALGLALSACGPGAVAQQGSDLAMMERPIGPRGTGQRPAGPPSRVHTATEAQAVTLVSATRGAGDPQVTITQLGDEITIRSNGIPEHEVGQFPNAGNPNSIRAQAYSFTVDATPVVTAGVTPYRGLFGVAINGVPFEPGTAEVWQGDRSSGWNYDALGGAIALGLDANYAHVQPTGAYHYHGLPIGLMQDEGWTQSSHSPLLGYAADGFPIYALTGVVEGEVRMVTSSYALKSGERPGGSQPTGVYDGTFVQDWEYVAGLGSLDQCNGMMTTSADYPGGTYAYFLTDTYPYIPRCLVGDADPSFSRR</sequence>
<feature type="region of interest" description="Disordered" evidence="1">
    <location>
        <begin position="36"/>
        <end position="55"/>
    </location>
</feature>
<proteinExistence type="predicted"/>
<organism evidence="4 5">
    <name type="scientific">Rubricella aquisinus</name>
    <dbReference type="NCBI Taxonomy" id="2028108"/>
    <lineage>
        <taxon>Bacteria</taxon>
        <taxon>Pseudomonadati</taxon>
        <taxon>Pseudomonadota</taxon>
        <taxon>Alphaproteobacteria</taxon>
        <taxon>Rhodobacterales</taxon>
        <taxon>Paracoccaceae</taxon>
        <taxon>Rubricella</taxon>
    </lineage>
</organism>
<dbReference type="InterPro" id="IPR025924">
    <property type="entry name" value="YHYH_dom"/>
</dbReference>
<dbReference type="PROSITE" id="PS51257">
    <property type="entry name" value="PROKAR_LIPOPROTEIN"/>
    <property type="match status" value="1"/>
</dbReference>
<dbReference type="RefSeq" id="WP_184010252.1">
    <property type="nucleotide sequence ID" value="NZ_JACIJS010000004.1"/>
</dbReference>